<dbReference type="AlphaFoldDB" id="L7CN91"/>
<protein>
    <submittedName>
        <fullName evidence="1">Uncharacterized protein</fullName>
    </submittedName>
</protein>
<comment type="caution">
    <text evidence="1">The sequence shown here is derived from an EMBL/GenBank/DDBJ whole genome shotgun (WGS) entry which is preliminary data.</text>
</comment>
<reference evidence="1 2" key="1">
    <citation type="journal article" date="2013" name="Mar. Genomics">
        <title>Expression of sulfatases in Rhodopirellula baltica and the diversity of sulfatases in the genus Rhodopirellula.</title>
        <authorList>
            <person name="Wegner C.E."/>
            <person name="Richter-Heitmann T."/>
            <person name="Klindworth A."/>
            <person name="Klockow C."/>
            <person name="Richter M."/>
            <person name="Achstetter T."/>
            <person name="Glockner F.O."/>
            <person name="Harder J."/>
        </authorList>
    </citation>
    <scope>NUCLEOTIDE SEQUENCE [LARGE SCALE GENOMIC DNA]</scope>
    <source>
        <strain evidence="1 2">SWK14</strain>
    </source>
</reference>
<evidence type="ECO:0000313" key="2">
    <source>
        <dbReference type="Proteomes" id="UP000010959"/>
    </source>
</evidence>
<name>L7CN91_RHOBT</name>
<dbReference type="Proteomes" id="UP000010959">
    <property type="component" value="Unassembled WGS sequence"/>
</dbReference>
<accession>L7CN91</accession>
<evidence type="ECO:0000313" key="1">
    <source>
        <dbReference type="EMBL" id="ELP35325.1"/>
    </source>
</evidence>
<dbReference type="PATRIC" id="fig|993516.3.peg.856"/>
<organism evidence="1 2">
    <name type="scientific">Rhodopirellula baltica SWK14</name>
    <dbReference type="NCBI Taxonomy" id="993516"/>
    <lineage>
        <taxon>Bacteria</taxon>
        <taxon>Pseudomonadati</taxon>
        <taxon>Planctomycetota</taxon>
        <taxon>Planctomycetia</taxon>
        <taxon>Pirellulales</taxon>
        <taxon>Pirellulaceae</taxon>
        <taxon>Rhodopirellula</taxon>
    </lineage>
</organism>
<gene>
    <name evidence="1" type="ORF">RBSWK_00800</name>
</gene>
<proteinExistence type="predicted"/>
<sequence>MEQRVDVEMGVAVAAAFVATCWGPETVAVRWRVIVGRLALFQSIGWDVR</sequence>
<dbReference type="EMBL" id="AMWG01000017">
    <property type="protein sequence ID" value="ELP35325.1"/>
    <property type="molecule type" value="Genomic_DNA"/>
</dbReference>